<evidence type="ECO:0000313" key="3">
    <source>
        <dbReference type="EMBL" id="PIS07938.1"/>
    </source>
</evidence>
<comment type="similarity">
    <text evidence="2">Belongs to the gluconeogenesis factor family.</text>
</comment>
<dbReference type="GO" id="GO:0043743">
    <property type="term" value="F:LPPG:FO 2-phospho-L-lactate transferase activity"/>
    <property type="evidence" value="ECO:0007669"/>
    <property type="project" value="InterPro"/>
</dbReference>
<dbReference type="Gene3D" id="3.40.50.10680">
    <property type="entry name" value="CofD-like domains"/>
    <property type="match status" value="1"/>
</dbReference>
<comment type="function">
    <text evidence="2">Required for morphogenesis under gluconeogenic growth conditions.</text>
</comment>
<dbReference type="SUPFAM" id="SSF142338">
    <property type="entry name" value="CofD-like"/>
    <property type="match status" value="1"/>
</dbReference>
<dbReference type="NCBIfam" id="TIGR01826">
    <property type="entry name" value="CofD_related"/>
    <property type="match status" value="1"/>
</dbReference>
<keyword evidence="1 2" id="KW-0963">Cytoplasm</keyword>
<dbReference type="InterPro" id="IPR002882">
    <property type="entry name" value="CofD"/>
</dbReference>
<dbReference type="InterPro" id="IPR010119">
    <property type="entry name" value="Gluconeogen_factor"/>
</dbReference>
<dbReference type="GO" id="GO:0005737">
    <property type="term" value="C:cytoplasm"/>
    <property type="evidence" value="ECO:0007669"/>
    <property type="project" value="UniProtKB-SubCell"/>
</dbReference>
<evidence type="ECO:0000256" key="2">
    <source>
        <dbReference type="HAMAP-Rule" id="MF_00973"/>
    </source>
</evidence>
<dbReference type="Pfam" id="PF01933">
    <property type="entry name" value="CofD"/>
    <property type="match status" value="1"/>
</dbReference>
<dbReference type="InterPro" id="IPR038136">
    <property type="entry name" value="CofD-like_dom_sf"/>
</dbReference>
<dbReference type="EMBL" id="PEZW01000007">
    <property type="protein sequence ID" value="PIS07938.1"/>
    <property type="molecule type" value="Genomic_DNA"/>
</dbReference>
<proteinExistence type="inferred from homology"/>
<name>A0A2H0W9A9_9BACT</name>
<reference evidence="4" key="1">
    <citation type="submission" date="2017-09" db="EMBL/GenBank/DDBJ databases">
        <title>Depth-based differentiation of microbial function through sediment-hosted aquifers and enrichment of novel symbionts in the deep terrestrial subsurface.</title>
        <authorList>
            <person name="Probst A.J."/>
            <person name="Ladd B."/>
            <person name="Jarett J.K."/>
            <person name="Geller-Mcgrath D.E."/>
            <person name="Sieber C.M.K."/>
            <person name="Emerson J.B."/>
            <person name="Anantharaman K."/>
            <person name="Thomas B.C."/>
            <person name="Malmstrom R."/>
            <person name="Stieglmeier M."/>
            <person name="Klingl A."/>
            <person name="Woyke T."/>
            <person name="Ryan C.M."/>
            <person name="Banfield J.F."/>
        </authorList>
    </citation>
    <scope>NUCLEOTIDE SEQUENCE [LARGE SCALE GENOMIC DNA]</scope>
</reference>
<protein>
    <recommendedName>
        <fullName evidence="2">Putative gluconeogenesis factor</fullName>
    </recommendedName>
</protein>
<dbReference type="CDD" id="cd07187">
    <property type="entry name" value="YvcK_like"/>
    <property type="match status" value="1"/>
</dbReference>
<gene>
    <name evidence="3" type="ORF">COT78_00850</name>
</gene>
<evidence type="ECO:0000256" key="1">
    <source>
        <dbReference type="ARBA" id="ARBA00022490"/>
    </source>
</evidence>
<dbReference type="AlphaFoldDB" id="A0A2H0W9A9"/>
<evidence type="ECO:0000313" key="4">
    <source>
        <dbReference type="Proteomes" id="UP000231382"/>
    </source>
</evidence>
<dbReference type="PANTHER" id="PTHR30135">
    <property type="entry name" value="UNCHARACTERIZED PROTEIN YVCK-RELATED"/>
    <property type="match status" value="1"/>
</dbReference>
<accession>A0A2H0W9A9</accession>
<dbReference type="PANTHER" id="PTHR30135:SF3">
    <property type="entry name" value="GLUCONEOGENESIS FACTOR-RELATED"/>
    <property type="match status" value="1"/>
</dbReference>
<comment type="subcellular location">
    <subcellularLocation>
        <location evidence="2">Cytoplasm</location>
    </subcellularLocation>
</comment>
<dbReference type="HAMAP" id="MF_00973">
    <property type="entry name" value="Gluconeogen_factor"/>
    <property type="match status" value="1"/>
</dbReference>
<dbReference type="Proteomes" id="UP000231382">
    <property type="component" value="Unassembled WGS sequence"/>
</dbReference>
<organism evidence="3 4">
    <name type="scientific">Candidatus Berkelbacteria bacterium CG10_big_fil_rev_8_21_14_0_10_43_13</name>
    <dbReference type="NCBI Taxonomy" id="1974514"/>
    <lineage>
        <taxon>Bacteria</taxon>
        <taxon>Candidatus Berkelbacteria</taxon>
    </lineage>
</organism>
<comment type="caution">
    <text evidence="3">The sequence shown here is derived from an EMBL/GenBank/DDBJ whole genome shotgun (WGS) entry which is preliminary data.</text>
</comment>
<sequence>MESIYKKWWKWLRYEPGDPRFENGRAVKIAVIGGGTGLATMLRGLKKYSNQISAIVCVTDDGASSGEIRKEFDILPPGDIRKCISALAYDEKLISKLLEYRFGEDKKTFGGHTLGNIWITALADCFGSFEQAIEATSEIFQTAGKVLPATLDSTKLKIKYADGSVKTGEHYLDEILQKIDKVSFDKKVTGYKKAVKAIEEAELLIIGPGSLYGSLIPNLIIDEIKKAILENETAVKMMVANCSTERTQTRGYTIDDHIKAIFDHTKARLYDYCLVNNKIVRRSKDEAKLGEINNITTDKEMIDQVRIEKANIVSNNNPLYHDSEKLAKAIMELYNRVKR</sequence>
<dbReference type="GO" id="GO:0008360">
    <property type="term" value="P:regulation of cell shape"/>
    <property type="evidence" value="ECO:0007669"/>
    <property type="project" value="UniProtKB-UniRule"/>
</dbReference>